<dbReference type="RefSeq" id="WP_171439215.1">
    <property type="nucleotide sequence ID" value="NZ_JABFJV010000575.1"/>
</dbReference>
<accession>A0A7Y4NW58</accession>
<gene>
    <name evidence="1" type="ORF">HMI49_41995</name>
</gene>
<organism evidence="1 2">
    <name type="scientific">Corallococcus exercitus</name>
    <dbReference type="NCBI Taxonomy" id="2316736"/>
    <lineage>
        <taxon>Bacteria</taxon>
        <taxon>Pseudomonadati</taxon>
        <taxon>Myxococcota</taxon>
        <taxon>Myxococcia</taxon>
        <taxon>Myxococcales</taxon>
        <taxon>Cystobacterineae</taxon>
        <taxon>Myxococcaceae</taxon>
        <taxon>Corallococcus</taxon>
    </lineage>
</organism>
<keyword evidence="2" id="KW-1185">Reference proteome</keyword>
<comment type="caution">
    <text evidence="1">The sequence shown here is derived from an EMBL/GenBank/DDBJ whole genome shotgun (WGS) entry which is preliminary data.</text>
</comment>
<proteinExistence type="predicted"/>
<protein>
    <submittedName>
        <fullName evidence="1">Uncharacterized protein</fullName>
    </submittedName>
</protein>
<evidence type="ECO:0000313" key="2">
    <source>
        <dbReference type="Proteomes" id="UP000563426"/>
    </source>
</evidence>
<reference evidence="1 2" key="1">
    <citation type="submission" date="2020-05" db="EMBL/GenBank/DDBJ databases">
        <authorList>
            <person name="Whitworth D."/>
        </authorList>
    </citation>
    <scope>NUCLEOTIDE SEQUENCE [LARGE SCALE GENOMIC DNA]</scope>
    <source>
        <strain evidence="1 2">AB043B</strain>
    </source>
</reference>
<dbReference type="EMBL" id="JABFJV010000575">
    <property type="protein sequence ID" value="NOK39755.1"/>
    <property type="molecule type" value="Genomic_DNA"/>
</dbReference>
<dbReference type="Proteomes" id="UP000563426">
    <property type="component" value="Unassembled WGS sequence"/>
</dbReference>
<name>A0A7Y4NW58_9BACT</name>
<sequence length="142" mass="15622">MSSQRKPPEISLESLIISGAVILVDHPEGFIYSNQTHDVACQHSETVGYLLPLPGAPELFMGACWKSWSEPPPPDLIARLEAGIGAMAQDAFFDFRIEPHPDNGEAWLRCSFLSGPLSGEDIPDAPSRESRLEGWLTWSNCD</sequence>
<dbReference type="AlphaFoldDB" id="A0A7Y4NW58"/>
<evidence type="ECO:0000313" key="1">
    <source>
        <dbReference type="EMBL" id="NOK39755.1"/>
    </source>
</evidence>